<feature type="compositionally biased region" description="Low complexity" evidence="2">
    <location>
        <begin position="162"/>
        <end position="180"/>
    </location>
</feature>
<gene>
    <name evidence="4" type="ORF">Rsub_05356</name>
</gene>
<dbReference type="InParanoid" id="A0A2V0P342"/>
<feature type="region of interest" description="Disordered" evidence="2">
    <location>
        <begin position="258"/>
        <end position="285"/>
    </location>
</feature>
<evidence type="ECO:0000256" key="1">
    <source>
        <dbReference type="SAM" id="Coils"/>
    </source>
</evidence>
<keyword evidence="1" id="KW-0175">Coiled coil</keyword>
<dbReference type="Gene3D" id="1.10.101.10">
    <property type="entry name" value="PGBD-like superfamily/PGBD"/>
    <property type="match status" value="2"/>
</dbReference>
<dbReference type="InterPro" id="IPR036365">
    <property type="entry name" value="PGBD-like_sf"/>
</dbReference>
<organism evidence="4 5">
    <name type="scientific">Raphidocelis subcapitata</name>
    <dbReference type="NCBI Taxonomy" id="307507"/>
    <lineage>
        <taxon>Eukaryota</taxon>
        <taxon>Viridiplantae</taxon>
        <taxon>Chlorophyta</taxon>
        <taxon>core chlorophytes</taxon>
        <taxon>Chlorophyceae</taxon>
        <taxon>CS clade</taxon>
        <taxon>Sphaeropleales</taxon>
        <taxon>Selenastraceae</taxon>
        <taxon>Raphidocelis</taxon>
    </lineage>
</organism>
<proteinExistence type="predicted"/>
<feature type="compositionally biased region" description="Low complexity" evidence="2">
    <location>
        <begin position="187"/>
        <end position="199"/>
    </location>
</feature>
<sequence>MLARAGPCRGSTGIHRAPVRCLVPARPSTGCLVAGQRGALVAISPLAVRSRPGDAGGPLDDTQQTLAKVLDLVNSVQRAQASAPLDPNSAREQLLWERQAALHDKLMEQWEAERQAWQAREASLQQQVAGLQQQLIHLLWQQQQQSAAAPQQQQLGGGGPGVTLLSGASAAPLPAPTGESSSRDARATGAGAAAASGFGYSVEDPSPPATPRAASPTPPDSRRAARSEARRRAAADPAAGGAAASWAELFPASSAASSVDAADGAGDGAGSEGSTATSRPAAGAGQQLPRFAQDIAAAIALVDGGDVLTDDLDLGGLRQRRDKAAPAPAPAAPATPAAAAAPPPPPPAAAQQASSSGGGAETARGAPEGPPPLLSVGDDDIYWIAKLHSALEAVGCYPPEEEQEDFLFGEGTAAALLSFQACNGLAETGIADEDTWRGLLGDAAFESAQPPAAAASSNGSGGGGSGSDASASDTADEALSRVAAPGGAPRGAAAPRAKWPVVMDMDGGREVHALHVALHRAGFFCGDDDMRWWMFGEPTMNALRTYQASAGLPESGVCDERTWLALLGPDAKPDDIDALRAEESEYEDDMAEDKADGSVWLLGEQRWSRPV</sequence>
<dbReference type="Proteomes" id="UP000247498">
    <property type="component" value="Unassembled WGS sequence"/>
</dbReference>
<evidence type="ECO:0000313" key="5">
    <source>
        <dbReference type="Proteomes" id="UP000247498"/>
    </source>
</evidence>
<feature type="region of interest" description="Disordered" evidence="2">
    <location>
        <begin position="450"/>
        <end position="495"/>
    </location>
</feature>
<feature type="compositionally biased region" description="Low complexity" evidence="2">
    <location>
        <begin position="483"/>
        <end position="495"/>
    </location>
</feature>
<evidence type="ECO:0000259" key="3">
    <source>
        <dbReference type="Pfam" id="PF01471"/>
    </source>
</evidence>
<feature type="coiled-coil region" evidence="1">
    <location>
        <begin position="107"/>
        <end position="134"/>
    </location>
</feature>
<comment type="caution">
    <text evidence="4">The sequence shown here is derived from an EMBL/GenBank/DDBJ whole genome shotgun (WGS) entry which is preliminary data.</text>
</comment>
<keyword evidence="5" id="KW-1185">Reference proteome</keyword>
<feature type="domain" description="Peptidoglycan binding-like" evidence="3">
    <location>
        <begin position="508"/>
        <end position="566"/>
    </location>
</feature>
<feature type="compositionally biased region" description="Basic and acidic residues" evidence="2">
    <location>
        <begin position="220"/>
        <end position="234"/>
    </location>
</feature>
<dbReference type="InterPro" id="IPR002477">
    <property type="entry name" value="Peptidoglycan-bd-like"/>
</dbReference>
<accession>A0A2V0P342</accession>
<evidence type="ECO:0000256" key="2">
    <source>
        <dbReference type="SAM" id="MobiDB-lite"/>
    </source>
</evidence>
<dbReference type="EMBL" id="BDRX01000030">
    <property type="protein sequence ID" value="GBF92273.1"/>
    <property type="molecule type" value="Genomic_DNA"/>
</dbReference>
<name>A0A2V0P342_9CHLO</name>
<dbReference type="Pfam" id="PF01471">
    <property type="entry name" value="PG_binding_1"/>
    <property type="match status" value="2"/>
</dbReference>
<feature type="region of interest" description="Disordered" evidence="2">
    <location>
        <begin position="150"/>
        <end position="239"/>
    </location>
</feature>
<feature type="domain" description="Peptidoglycan binding-like" evidence="3">
    <location>
        <begin position="387"/>
        <end position="437"/>
    </location>
</feature>
<dbReference type="InterPro" id="IPR036366">
    <property type="entry name" value="PGBDSf"/>
</dbReference>
<dbReference type="AlphaFoldDB" id="A0A2V0P342"/>
<dbReference type="OrthoDB" id="1001489at2759"/>
<dbReference type="SUPFAM" id="SSF47090">
    <property type="entry name" value="PGBD-like"/>
    <property type="match status" value="2"/>
</dbReference>
<reference evidence="4 5" key="1">
    <citation type="journal article" date="2018" name="Sci. Rep.">
        <title>Raphidocelis subcapitata (=Pseudokirchneriella subcapitata) provides an insight into genome evolution and environmental adaptations in the Sphaeropleales.</title>
        <authorList>
            <person name="Suzuki S."/>
            <person name="Yamaguchi H."/>
            <person name="Nakajima N."/>
            <person name="Kawachi M."/>
        </authorList>
    </citation>
    <scope>NUCLEOTIDE SEQUENCE [LARGE SCALE GENOMIC DNA]</scope>
    <source>
        <strain evidence="4 5">NIES-35</strain>
    </source>
</reference>
<evidence type="ECO:0000313" key="4">
    <source>
        <dbReference type="EMBL" id="GBF92273.1"/>
    </source>
</evidence>
<feature type="region of interest" description="Disordered" evidence="2">
    <location>
        <begin position="321"/>
        <end position="374"/>
    </location>
</feature>
<protein>
    <recommendedName>
        <fullName evidence="3">Peptidoglycan binding-like domain-containing protein</fullName>
    </recommendedName>
</protein>